<evidence type="ECO:0000256" key="4">
    <source>
        <dbReference type="ARBA" id="ARBA00022840"/>
    </source>
</evidence>
<dbReference type="Pfam" id="PF00005">
    <property type="entry name" value="ABC_tran"/>
    <property type="match status" value="1"/>
</dbReference>
<dbReference type="PROSITE" id="PS50893">
    <property type="entry name" value="ABC_TRANSPORTER_2"/>
    <property type="match status" value="1"/>
</dbReference>
<comment type="caution">
    <text evidence="10">The sequence shown here is derived from an EMBL/GenBank/DDBJ whole genome shotgun (WGS) entry which is preliminary data.</text>
</comment>
<proteinExistence type="predicted"/>
<protein>
    <submittedName>
        <fullName evidence="10">ABC transporter ATP-binding protein</fullName>
    </submittedName>
</protein>
<dbReference type="Gene3D" id="1.20.1560.10">
    <property type="entry name" value="ABC transporter type 1, transmembrane domain"/>
    <property type="match status" value="1"/>
</dbReference>
<dbReference type="InterPro" id="IPR003593">
    <property type="entry name" value="AAA+_ATPase"/>
</dbReference>
<keyword evidence="3" id="KW-0547">Nucleotide-binding</keyword>
<keyword evidence="2 7" id="KW-0812">Transmembrane</keyword>
<evidence type="ECO:0000256" key="1">
    <source>
        <dbReference type="ARBA" id="ARBA00004651"/>
    </source>
</evidence>
<evidence type="ECO:0000256" key="5">
    <source>
        <dbReference type="ARBA" id="ARBA00022989"/>
    </source>
</evidence>
<gene>
    <name evidence="10" type="ORF">ACFO4R_06035</name>
</gene>
<feature type="domain" description="ABC transmembrane type-1" evidence="9">
    <location>
        <begin position="27"/>
        <end position="306"/>
    </location>
</feature>
<keyword evidence="6 7" id="KW-0472">Membrane</keyword>
<dbReference type="InterPro" id="IPR039421">
    <property type="entry name" value="Type_1_exporter"/>
</dbReference>
<dbReference type="PANTHER" id="PTHR43394">
    <property type="entry name" value="ATP-DEPENDENT PERMEASE MDL1, MITOCHONDRIAL"/>
    <property type="match status" value="1"/>
</dbReference>
<dbReference type="InterPro" id="IPR003439">
    <property type="entry name" value="ABC_transporter-like_ATP-bd"/>
</dbReference>
<dbReference type="PROSITE" id="PS50929">
    <property type="entry name" value="ABC_TM1F"/>
    <property type="match status" value="1"/>
</dbReference>
<dbReference type="Gene3D" id="3.40.50.300">
    <property type="entry name" value="P-loop containing nucleotide triphosphate hydrolases"/>
    <property type="match status" value="1"/>
</dbReference>
<evidence type="ECO:0000256" key="6">
    <source>
        <dbReference type="ARBA" id="ARBA00023136"/>
    </source>
</evidence>
<evidence type="ECO:0000313" key="10">
    <source>
        <dbReference type="EMBL" id="MFC4804639.1"/>
    </source>
</evidence>
<dbReference type="PROSITE" id="PS00211">
    <property type="entry name" value="ABC_TRANSPORTER_1"/>
    <property type="match status" value="1"/>
</dbReference>
<feature type="transmembrane region" description="Helical" evidence="7">
    <location>
        <begin position="134"/>
        <end position="156"/>
    </location>
</feature>
<dbReference type="InterPro" id="IPR027417">
    <property type="entry name" value="P-loop_NTPase"/>
</dbReference>
<accession>A0ABV9QL34</accession>
<dbReference type="SUPFAM" id="SSF52540">
    <property type="entry name" value="P-loop containing nucleoside triphosphate hydrolases"/>
    <property type="match status" value="1"/>
</dbReference>
<evidence type="ECO:0000259" key="8">
    <source>
        <dbReference type="PROSITE" id="PS50893"/>
    </source>
</evidence>
<feature type="domain" description="ABC transporter" evidence="8">
    <location>
        <begin position="340"/>
        <end position="552"/>
    </location>
</feature>
<dbReference type="Proteomes" id="UP001595916">
    <property type="component" value="Unassembled WGS sequence"/>
</dbReference>
<feature type="transmembrane region" description="Helical" evidence="7">
    <location>
        <begin position="252"/>
        <end position="272"/>
    </location>
</feature>
<evidence type="ECO:0000256" key="7">
    <source>
        <dbReference type="SAM" id="Phobius"/>
    </source>
</evidence>
<dbReference type="InterPro" id="IPR036640">
    <property type="entry name" value="ABC1_TM_sf"/>
</dbReference>
<evidence type="ECO:0000313" key="11">
    <source>
        <dbReference type="Proteomes" id="UP001595916"/>
    </source>
</evidence>
<feature type="transmembrane region" description="Helical" evidence="7">
    <location>
        <begin position="162"/>
        <end position="183"/>
    </location>
</feature>
<organism evidence="10 11">
    <name type="scientific">Filifactor villosus</name>
    <dbReference type="NCBI Taxonomy" id="29374"/>
    <lineage>
        <taxon>Bacteria</taxon>
        <taxon>Bacillati</taxon>
        <taxon>Bacillota</taxon>
        <taxon>Clostridia</taxon>
        <taxon>Peptostreptococcales</taxon>
        <taxon>Filifactoraceae</taxon>
        <taxon>Filifactor</taxon>
    </lineage>
</organism>
<dbReference type="InterPro" id="IPR017871">
    <property type="entry name" value="ABC_transporter-like_CS"/>
</dbReference>
<dbReference type="SUPFAM" id="SSF90123">
    <property type="entry name" value="ABC transporter transmembrane region"/>
    <property type="match status" value="1"/>
</dbReference>
<evidence type="ECO:0000259" key="9">
    <source>
        <dbReference type="PROSITE" id="PS50929"/>
    </source>
</evidence>
<sequence length="552" mass="61435">MNRMSRYRLIKRLLDLVKPLLKIIIPAILFGVAGFLCSIFIPVLGGYGILEVAGFPRVISWKTILILLPLLGALRGILRYAEQYSNHLLAFLTLALIRDRIFGVLRKLSPAKLEGKDKGDLIALITSDVELLEVFYAHTISPVAIAVLTSLIMIVYIGYHSIVMAGVALLSYLVIGGWIPLYISRLGRETGNEQRRKFAKMNTYFLESIRGIKEVLQFRQQEVRLKQIDRQTQEMEGLNKTLKDYEAISTSLTELTILFFSLLQIAVGGYLFSNSFITFPQLLLSLFAAMSSYGPVVALSNLANNLLITFASGERVIALLDEIPQTEDITDGSEMKEGNIVSDDVSFKYRDEWILKNLNLDIQKNKVHAIVGKSGSGKSTLLKLFMRFWDVSEGEVRFSDKPVGQINTSSLRRNQSYMTQETFLFQDTIANNIAISKPEASREELVEAAKKASIHDLILSLPKGYDTEVKELGDSLSGGEKQRIGLARAFLHDAPIMFLDEPTSNLDSLNEGVILKSLRASAKGKTVVIVSHRDSTTAIADNCISMESGRIS</sequence>
<keyword evidence="5 7" id="KW-1133">Transmembrane helix</keyword>
<dbReference type="GO" id="GO:0005524">
    <property type="term" value="F:ATP binding"/>
    <property type="evidence" value="ECO:0007669"/>
    <property type="project" value="UniProtKB-KW"/>
</dbReference>
<keyword evidence="11" id="KW-1185">Reference proteome</keyword>
<keyword evidence="4 10" id="KW-0067">ATP-binding</keyword>
<dbReference type="PANTHER" id="PTHR43394:SF1">
    <property type="entry name" value="ATP-BINDING CASSETTE SUB-FAMILY B MEMBER 10, MITOCHONDRIAL"/>
    <property type="match status" value="1"/>
</dbReference>
<comment type="subcellular location">
    <subcellularLocation>
        <location evidence="1">Cell membrane</location>
        <topology evidence="1">Multi-pass membrane protein</topology>
    </subcellularLocation>
</comment>
<feature type="transmembrane region" description="Helical" evidence="7">
    <location>
        <begin position="59"/>
        <end position="78"/>
    </location>
</feature>
<evidence type="ECO:0000256" key="2">
    <source>
        <dbReference type="ARBA" id="ARBA00022692"/>
    </source>
</evidence>
<dbReference type="EMBL" id="JBHSHL010000021">
    <property type="protein sequence ID" value="MFC4804639.1"/>
    <property type="molecule type" value="Genomic_DNA"/>
</dbReference>
<evidence type="ECO:0000256" key="3">
    <source>
        <dbReference type="ARBA" id="ARBA00022741"/>
    </source>
</evidence>
<reference evidence="11" key="1">
    <citation type="journal article" date="2019" name="Int. J. Syst. Evol. Microbiol.">
        <title>The Global Catalogue of Microorganisms (GCM) 10K type strain sequencing project: providing services to taxonomists for standard genome sequencing and annotation.</title>
        <authorList>
            <consortium name="The Broad Institute Genomics Platform"/>
            <consortium name="The Broad Institute Genome Sequencing Center for Infectious Disease"/>
            <person name="Wu L."/>
            <person name="Ma J."/>
        </authorList>
    </citation>
    <scope>NUCLEOTIDE SEQUENCE [LARGE SCALE GENOMIC DNA]</scope>
    <source>
        <strain evidence="11">CCUG 46385</strain>
    </source>
</reference>
<name>A0ABV9QL34_9FIRM</name>
<dbReference type="Pfam" id="PF00664">
    <property type="entry name" value="ABC_membrane"/>
    <property type="match status" value="1"/>
</dbReference>
<dbReference type="InterPro" id="IPR011527">
    <property type="entry name" value="ABC1_TM_dom"/>
</dbReference>
<dbReference type="SMART" id="SM00382">
    <property type="entry name" value="AAA"/>
    <property type="match status" value="1"/>
</dbReference>
<dbReference type="RefSeq" id="WP_379788153.1">
    <property type="nucleotide sequence ID" value="NZ_JBHSHL010000021.1"/>
</dbReference>
<feature type="transmembrane region" description="Helical" evidence="7">
    <location>
        <begin position="20"/>
        <end position="47"/>
    </location>
</feature>